<protein>
    <recommendedName>
        <fullName evidence="2">LRR-containing protein second PH domain-containing protein</fullName>
    </recommendedName>
</protein>
<proteinExistence type="predicted"/>
<name>A0AAN7B932_9PEZI</name>
<feature type="compositionally biased region" description="Basic and acidic residues" evidence="1">
    <location>
        <begin position="1199"/>
        <end position="1210"/>
    </location>
</feature>
<comment type="caution">
    <text evidence="3">The sequence shown here is derived from an EMBL/GenBank/DDBJ whole genome shotgun (WGS) entry which is preliminary data.</text>
</comment>
<reference evidence="3" key="1">
    <citation type="journal article" date="2023" name="Mol. Phylogenet. Evol.">
        <title>Genome-scale phylogeny and comparative genomics of the fungal order Sordariales.</title>
        <authorList>
            <person name="Hensen N."/>
            <person name="Bonometti L."/>
            <person name="Westerberg I."/>
            <person name="Brannstrom I.O."/>
            <person name="Guillou S."/>
            <person name="Cros-Aarteil S."/>
            <person name="Calhoun S."/>
            <person name="Haridas S."/>
            <person name="Kuo A."/>
            <person name="Mondo S."/>
            <person name="Pangilinan J."/>
            <person name="Riley R."/>
            <person name="LaButti K."/>
            <person name="Andreopoulos B."/>
            <person name="Lipzen A."/>
            <person name="Chen C."/>
            <person name="Yan M."/>
            <person name="Daum C."/>
            <person name="Ng V."/>
            <person name="Clum A."/>
            <person name="Steindorff A."/>
            <person name="Ohm R.A."/>
            <person name="Martin F."/>
            <person name="Silar P."/>
            <person name="Natvig D.O."/>
            <person name="Lalanne C."/>
            <person name="Gautier V."/>
            <person name="Ament-Velasquez S.L."/>
            <person name="Kruys A."/>
            <person name="Hutchinson M.I."/>
            <person name="Powell A.J."/>
            <person name="Barry K."/>
            <person name="Miller A.N."/>
            <person name="Grigoriev I.V."/>
            <person name="Debuchy R."/>
            <person name="Gladieux P."/>
            <person name="Hiltunen Thoren M."/>
            <person name="Johannesson H."/>
        </authorList>
    </citation>
    <scope>NUCLEOTIDE SEQUENCE</scope>
    <source>
        <strain evidence="3">PSN293</strain>
    </source>
</reference>
<sequence length="1231" mass="137511">MAVSMAALDLRRKKKPPLQPLKMVESQVVSDSVSSLSTPPSPVQHGSPSPANSEAERRHFSFHSIRDKAWKPFTTRDSSVDKSSSTSRTLSAHGRRLSKSRNLSAGSPYEIINRRSSGFSEDPARMSIADSLSTTSSSIIDWRLQNVHGFAPLAPDPQLLKTKQAYLVVTTDYLVKVKCQAHLASLFPQLSGNSKTEPISPPPEPLLVIPVSALVSVFLAESIRPSFGVELWWRSPSEIAFQHTTFFFTLPDERTEQLKHIYQAMSVNGNDETDFARRPSYDVGELIRKVHEINEPLYKQQSLEIFPVVPRGMTRKDLNTKAEENGKKSQEGSAFYLVVGAHLCHLVEVHRGKTGEPFPQAWSFGLVSLETFKGDWIHHQERFNITFREPFKPSITLELASRYYRYIMRVFGTADRFLKPQWPLMWHTFEVFHISGLKDPQYLVSKEDFGSLKRTLDAYLSAYKCGPVEWEINWKTKFAPEFRLLPVKPAYTAKQLLAVLRALRYNDYFNSLSFRDVDLSVLWGMDEREAKKPNVAYLSRSGVTLQPDEMDILQDSPILHQEFHALAYCSETIRHIDFTNTSKSYLSRVNQGKSGAATLQYLTPILNLLRFDISRCAHLNLSLNPLSRLDTQEISDAMRDGKIQSLDVSCCGLDDMGLREAVVAPILAGPKPLESLNISGNPGRLSSYIVPEMLENLGELRELNMHGSLKGDTAEPLFTAETLDRLRCLEAIDISKYNLNSATINELEAFLYHRGQMIDQGEPCRFRKLVLNHCNITGTQAARLLRAIGEDHGLELSISGNPLERGIKDLAAAIAESKTPAGLIMDMVEFDDESSYILLIKALCKTKHLSLLSLVGTAPTPDPNEPCNPGILQAFTEFFTQNKSIRCLDISGFCDRLEDGQLSKGFGSCLASLIQNRTLTHLRIRSQKLHEDAGTLGRILQENKTLISFDCQDNEFNFTSLQFLVSCLKENTRLLDFPFSKRDKRKIWQNVLTGLHIKSNSSGARPSSSGAALFKAQESLLAERFAKLFQEIDRCILRNRRLFEEASGGLGIVDFDGLVAHSIAAGEGDSLSTPTTPSAGTRGIIGGEHFSRAPEEGGMRRRRTNDKQTEQTYNPGKLILPPLVSTAPVSHLRRATVHSSSVPVGNVLPAAPYHVGPGTDGTESPTDTLDPVSEVSTPPLQAQQQQAQQQYQSSYYEGKPQEQVRVRESSGGDLDFQKLLMQFKETGFDFN</sequence>
<dbReference type="PANTHER" id="PTHR24114">
    <property type="entry name" value="LEUCINE RICH REPEAT FAMILY PROTEIN"/>
    <property type="match status" value="1"/>
</dbReference>
<dbReference type="AlphaFoldDB" id="A0AAN7B932"/>
<gene>
    <name evidence="3" type="ORF">QBC37DRAFT_124908</name>
</gene>
<feature type="compositionally biased region" description="Basic and acidic residues" evidence="1">
    <location>
        <begin position="1089"/>
        <end position="1109"/>
    </location>
</feature>
<evidence type="ECO:0000256" key="1">
    <source>
        <dbReference type="SAM" id="MobiDB-lite"/>
    </source>
</evidence>
<dbReference type="InterPro" id="IPR057334">
    <property type="entry name" value="PH_2nd_LRR"/>
</dbReference>
<evidence type="ECO:0000259" key="2">
    <source>
        <dbReference type="Pfam" id="PF25353"/>
    </source>
</evidence>
<dbReference type="Pfam" id="PF25353">
    <property type="entry name" value="PH_2nd_LRR"/>
    <property type="match status" value="1"/>
</dbReference>
<feature type="region of interest" description="Disordered" evidence="1">
    <location>
        <begin position="1138"/>
        <end position="1211"/>
    </location>
</feature>
<feature type="compositionally biased region" description="Polar residues" evidence="1">
    <location>
        <begin position="1070"/>
        <end position="1079"/>
    </location>
</feature>
<feature type="compositionally biased region" description="Low complexity" evidence="1">
    <location>
        <begin position="20"/>
        <end position="38"/>
    </location>
</feature>
<accession>A0AAN7B932</accession>
<feature type="region of interest" description="Disordered" evidence="1">
    <location>
        <begin position="75"/>
        <end position="102"/>
    </location>
</feature>
<feature type="compositionally biased region" description="Low complexity" evidence="1">
    <location>
        <begin position="75"/>
        <end position="91"/>
    </location>
</feature>
<evidence type="ECO:0000313" key="3">
    <source>
        <dbReference type="EMBL" id="KAK4215378.1"/>
    </source>
</evidence>
<feature type="domain" description="LRR-containing protein second PH" evidence="2">
    <location>
        <begin position="298"/>
        <end position="430"/>
    </location>
</feature>
<feature type="region of interest" description="Disordered" evidence="1">
    <location>
        <begin position="1"/>
        <end position="57"/>
    </location>
</feature>
<dbReference type="InterPro" id="IPR032675">
    <property type="entry name" value="LRR_dom_sf"/>
</dbReference>
<dbReference type="EMBL" id="MU858080">
    <property type="protein sequence ID" value="KAK4215378.1"/>
    <property type="molecule type" value="Genomic_DNA"/>
</dbReference>
<evidence type="ECO:0000313" key="4">
    <source>
        <dbReference type="Proteomes" id="UP001301769"/>
    </source>
</evidence>
<feature type="region of interest" description="Disordered" evidence="1">
    <location>
        <begin position="1069"/>
        <end position="1119"/>
    </location>
</feature>
<reference evidence="3" key="2">
    <citation type="submission" date="2023-05" db="EMBL/GenBank/DDBJ databases">
        <authorList>
            <consortium name="Lawrence Berkeley National Laboratory"/>
            <person name="Steindorff A."/>
            <person name="Hensen N."/>
            <person name="Bonometti L."/>
            <person name="Westerberg I."/>
            <person name="Brannstrom I.O."/>
            <person name="Guillou S."/>
            <person name="Cros-Aarteil S."/>
            <person name="Calhoun S."/>
            <person name="Haridas S."/>
            <person name="Kuo A."/>
            <person name="Mondo S."/>
            <person name="Pangilinan J."/>
            <person name="Riley R."/>
            <person name="Labutti K."/>
            <person name="Andreopoulos B."/>
            <person name="Lipzen A."/>
            <person name="Chen C."/>
            <person name="Yanf M."/>
            <person name="Daum C."/>
            <person name="Ng V."/>
            <person name="Clum A."/>
            <person name="Ohm R."/>
            <person name="Martin F."/>
            <person name="Silar P."/>
            <person name="Natvig D."/>
            <person name="Lalanne C."/>
            <person name="Gautier V."/>
            <person name="Ament-Velasquez S.L."/>
            <person name="Kruys A."/>
            <person name="Hutchinson M.I."/>
            <person name="Powell A.J."/>
            <person name="Barry K."/>
            <person name="Miller A.N."/>
            <person name="Grigoriev I.V."/>
            <person name="Debuchy R."/>
            <person name="Gladieux P."/>
            <person name="Thoren M.H."/>
            <person name="Johannesson H."/>
        </authorList>
    </citation>
    <scope>NUCLEOTIDE SEQUENCE</scope>
    <source>
        <strain evidence="3">PSN293</strain>
    </source>
</reference>
<dbReference type="SUPFAM" id="SSF52047">
    <property type="entry name" value="RNI-like"/>
    <property type="match status" value="1"/>
</dbReference>
<dbReference type="PANTHER" id="PTHR24114:SF2">
    <property type="entry name" value="F-BOX DOMAIN-CONTAINING PROTEIN-RELATED"/>
    <property type="match status" value="1"/>
</dbReference>
<dbReference type="Gene3D" id="3.80.10.10">
    <property type="entry name" value="Ribonuclease Inhibitor"/>
    <property type="match status" value="1"/>
</dbReference>
<feature type="compositionally biased region" description="Low complexity" evidence="1">
    <location>
        <begin position="1181"/>
        <end position="1196"/>
    </location>
</feature>
<organism evidence="3 4">
    <name type="scientific">Rhypophila decipiens</name>
    <dbReference type="NCBI Taxonomy" id="261697"/>
    <lineage>
        <taxon>Eukaryota</taxon>
        <taxon>Fungi</taxon>
        <taxon>Dikarya</taxon>
        <taxon>Ascomycota</taxon>
        <taxon>Pezizomycotina</taxon>
        <taxon>Sordariomycetes</taxon>
        <taxon>Sordariomycetidae</taxon>
        <taxon>Sordariales</taxon>
        <taxon>Naviculisporaceae</taxon>
        <taxon>Rhypophila</taxon>
    </lineage>
</organism>
<dbReference type="InterPro" id="IPR052394">
    <property type="entry name" value="LRR-containing"/>
</dbReference>
<keyword evidence="4" id="KW-1185">Reference proteome</keyword>
<dbReference type="Proteomes" id="UP001301769">
    <property type="component" value="Unassembled WGS sequence"/>
</dbReference>